<evidence type="ECO:0000256" key="4">
    <source>
        <dbReference type="ARBA" id="ARBA00022723"/>
    </source>
</evidence>
<dbReference type="SUPFAM" id="SSF56281">
    <property type="entry name" value="Metallo-hydrolase/oxidoreductase"/>
    <property type="match status" value="1"/>
</dbReference>
<dbReference type="PANTHER" id="PTHR43705:SF1">
    <property type="entry name" value="HYDROXYACYLGLUTATHIONE HYDROLASE GLOB"/>
    <property type="match status" value="1"/>
</dbReference>
<dbReference type="NCBIfam" id="TIGR03413">
    <property type="entry name" value="GSH_gloB"/>
    <property type="match status" value="1"/>
</dbReference>
<dbReference type="InterPro" id="IPR001279">
    <property type="entry name" value="Metallo-B-lactamas"/>
</dbReference>
<dbReference type="InterPro" id="IPR032282">
    <property type="entry name" value="HAGH_C"/>
</dbReference>
<dbReference type="InterPro" id="IPR036866">
    <property type="entry name" value="RibonucZ/Hydroxyglut_hydro"/>
</dbReference>
<dbReference type="Pfam" id="PF00753">
    <property type="entry name" value="Lactamase_B"/>
    <property type="match status" value="1"/>
</dbReference>
<evidence type="ECO:0000256" key="3">
    <source>
        <dbReference type="ARBA" id="ARBA00006759"/>
    </source>
</evidence>
<feature type="binding site" evidence="7">
    <location>
        <position position="57"/>
    </location>
    <ligand>
        <name>Zn(2+)</name>
        <dbReference type="ChEBI" id="CHEBI:29105"/>
        <label>2</label>
    </ligand>
</feature>
<dbReference type="SMART" id="SM00849">
    <property type="entry name" value="Lactamase_B"/>
    <property type="match status" value="1"/>
</dbReference>
<evidence type="ECO:0000256" key="5">
    <source>
        <dbReference type="ARBA" id="ARBA00022801"/>
    </source>
</evidence>
<dbReference type="HAMAP" id="MF_01374">
    <property type="entry name" value="Glyoxalase_2"/>
    <property type="match status" value="1"/>
</dbReference>
<proteinExistence type="inferred from homology"/>
<feature type="binding site" evidence="7">
    <location>
        <position position="58"/>
    </location>
    <ligand>
        <name>Zn(2+)</name>
        <dbReference type="ChEBI" id="CHEBI:29105"/>
        <label>2</label>
    </ligand>
</feature>
<evidence type="ECO:0000259" key="8">
    <source>
        <dbReference type="SMART" id="SM00849"/>
    </source>
</evidence>
<feature type="domain" description="Metallo-beta-lactamase" evidence="8">
    <location>
        <begin position="12"/>
        <end position="167"/>
    </location>
</feature>
<comment type="function">
    <text evidence="7">Thiolesterase that catalyzes the hydrolysis of S-D-lactoyl-glutathione to form glutathione and D-lactic acid.</text>
</comment>
<comment type="subunit">
    <text evidence="7">Monomer.</text>
</comment>
<gene>
    <name evidence="7 9" type="primary">gloB</name>
    <name evidence="9" type="ORF">ACFO3I_06425</name>
</gene>
<dbReference type="Gene3D" id="3.60.15.10">
    <property type="entry name" value="Ribonuclease Z/Hydroxyacylglutathione hydrolase-like"/>
    <property type="match status" value="1"/>
</dbReference>
<keyword evidence="4 7" id="KW-0479">Metal-binding</keyword>
<evidence type="ECO:0000256" key="1">
    <source>
        <dbReference type="ARBA" id="ARBA00001623"/>
    </source>
</evidence>
<feature type="binding site" evidence="7">
    <location>
        <position position="129"/>
    </location>
    <ligand>
        <name>Zn(2+)</name>
        <dbReference type="ChEBI" id="CHEBI:29105"/>
        <label>1</label>
    </ligand>
</feature>
<comment type="caution">
    <text evidence="9">The sequence shown here is derived from an EMBL/GenBank/DDBJ whole genome shotgun (WGS) entry which is preliminary data.</text>
</comment>
<sequence length="249" mass="28785">MSEPVALPAFKDNYIWCLRQENKALVVDPGDPQVVLDYMQAEQLQLDMILVTHHHWDHVDGIAQLQQRYPKARVILPATEQEKILARGEAVRHGDCIDWHQYQFQVMAVPGHTLGHLAYYCQPWLFCGDTLFNAGCGRLFEGTAEQMWQSLSSLMALPADTWLFPTHEYTLANLEFALWADPLNTALQPYLVKCQQLRAQNQATLPTLLSDQLRINPYLRAVDPALQQHWQQANALELFSFFRQRKDQW</sequence>
<evidence type="ECO:0000256" key="7">
    <source>
        <dbReference type="HAMAP-Rule" id="MF_01374"/>
    </source>
</evidence>
<dbReference type="InterPro" id="IPR050110">
    <property type="entry name" value="Glyoxalase_II_hydrolase"/>
</dbReference>
<feature type="binding site" evidence="7">
    <location>
        <position position="55"/>
    </location>
    <ligand>
        <name>Zn(2+)</name>
        <dbReference type="ChEBI" id="CHEBI:29105"/>
        <label>1</label>
    </ligand>
</feature>
<keyword evidence="5 7" id="KW-0378">Hydrolase</keyword>
<dbReference type="EC" id="3.1.2.6" evidence="7"/>
<dbReference type="EMBL" id="JBHSGB010000006">
    <property type="protein sequence ID" value="MFC4654654.1"/>
    <property type="molecule type" value="Genomic_DNA"/>
</dbReference>
<evidence type="ECO:0000313" key="9">
    <source>
        <dbReference type="EMBL" id="MFC4654654.1"/>
    </source>
</evidence>
<dbReference type="CDD" id="cd07723">
    <property type="entry name" value="hydroxyacylglutathione_hydrolase_MBL-fold"/>
    <property type="match status" value="1"/>
</dbReference>
<comment type="pathway">
    <text evidence="2 7">Secondary metabolite metabolism; methylglyoxal degradation; (R)-lactate from methylglyoxal: step 2/2.</text>
</comment>
<name>A0ABV9JK91_9GAMM</name>
<comment type="catalytic activity">
    <reaction evidence="1 7">
        <text>an S-(2-hydroxyacyl)glutathione + H2O = a 2-hydroxy carboxylate + glutathione + H(+)</text>
        <dbReference type="Rhea" id="RHEA:21864"/>
        <dbReference type="ChEBI" id="CHEBI:15377"/>
        <dbReference type="ChEBI" id="CHEBI:15378"/>
        <dbReference type="ChEBI" id="CHEBI:57925"/>
        <dbReference type="ChEBI" id="CHEBI:58896"/>
        <dbReference type="ChEBI" id="CHEBI:71261"/>
        <dbReference type="EC" id="3.1.2.6"/>
    </reaction>
</comment>
<evidence type="ECO:0000256" key="6">
    <source>
        <dbReference type="ARBA" id="ARBA00022833"/>
    </source>
</evidence>
<keyword evidence="6 7" id="KW-0862">Zinc</keyword>
<comment type="cofactor">
    <cofactor evidence="7">
        <name>Zn(2+)</name>
        <dbReference type="ChEBI" id="CHEBI:29105"/>
    </cofactor>
    <text evidence="7">Binds 2 Zn(2+) ions per subunit.</text>
</comment>
<dbReference type="RefSeq" id="WP_377332687.1">
    <property type="nucleotide sequence ID" value="NZ_JBHSGB010000006.1"/>
</dbReference>
<keyword evidence="10" id="KW-1185">Reference proteome</keyword>
<organism evidence="9 10">
    <name type="scientific">Rheinheimera marina</name>
    <dbReference type="NCBI Taxonomy" id="1774958"/>
    <lineage>
        <taxon>Bacteria</taxon>
        <taxon>Pseudomonadati</taxon>
        <taxon>Pseudomonadota</taxon>
        <taxon>Gammaproteobacteria</taxon>
        <taxon>Chromatiales</taxon>
        <taxon>Chromatiaceae</taxon>
        <taxon>Rheinheimera</taxon>
    </lineage>
</organism>
<dbReference type="PANTHER" id="PTHR43705">
    <property type="entry name" value="HYDROXYACYLGLUTATHIONE HYDROLASE"/>
    <property type="match status" value="1"/>
</dbReference>
<feature type="binding site" evidence="7">
    <location>
        <position position="167"/>
    </location>
    <ligand>
        <name>Zn(2+)</name>
        <dbReference type="ChEBI" id="CHEBI:29105"/>
        <label>2</label>
    </ligand>
</feature>
<dbReference type="InterPro" id="IPR035680">
    <property type="entry name" value="Clx_II_MBL"/>
</dbReference>
<evidence type="ECO:0000313" key="10">
    <source>
        <dbReference type="Proteomes" id="UP001595962"/>
    </source>
</evidence>
<dbReference type="PIRSF" id="PIRSF005457">
    <property type="entry name" value="Glx"/>
    <property type="match status" value="1"/>
</dbReference>
<feature type="binding site" evidence="7">
    <location>
        <position position="53"/>
    </location>
    <ligand>
        <name>Zn(2+)</name>
        <dbReference type="ChEBI" id="CHEBI:29105"/>
        <label>1</label>
    </ligand>
</feature>
<comment type="similarity">
    <text evidence="3 7">Belongs to the metallo-beta-lactamase superfamily. Glyoxalase II family.</text>
</comment>
<reference evidence="10" key="1">
    <citation type="journal article" date="2019" name="Int. J. Syst. Evol. Microbiol.">
        <title>The Global Catalogue of Microorganisms (GCM) 10K type strain sequencing project: providing services to taxonomists for standard genome sequencing and annotation.</title>
        <authorList>
            <consortium name="The Broad Institute Genomics Platform"/>
            <consortium name="The Broad Institute Genome Sequencing Center for Infectious Disease"/>
            <person name="Wu L."/>
            <person name="Ma J."/>
        </authorList>
    </citation>
    <scope>NUCLEOTIDE SEQUENCE [LARGE SCALE GENOMIC DNA]</scope>
    <source>
        <strain evidence="10">DT28</strain>
    </source>
</reference>
<dbReference type="Proteomes" id="UP001595962">
    <property type="component" value="Unassembled WGS sequence"/>
</dbReference>
<feature type="binding site" evidence="7">
    <location>
        <position position="112"/>
    </location>
    <ligand>
        <name>Zn(2+)</name>
        <dbReference type="ChEBI" id="CHEBI:29105"/>
        <label>1</label>
    </ligand>
</feature>
<protein>
    <recommendedName>
        <fullName evidence="7">Hydroxyacylglutathione hydrolase</fullName>
        <ecNumber evidence="7">3.1.2.6</ecNumber>
    </recommendedName>
    <alternativeName>
        <fullName evidence="7">Glyoxalase II</fullName>
        <shortName evidence="7">Glx II</shortName>
    </alternativeName>
</protein>
<evidence type="ECO:0000256" key="2">
    <source>
        <dbReference type="ARBA" id="ARBA00004963"/>
    </source>
</evidence>
<accession>A0ABV9JK91</accession>
<dbReference type="InterPro" id="IPR017782">
    <property type="entry name" value="Hydroxyacylglutathione_Hdrlase"/>
</dbReference>
<dbReference type="GO" id="GO:0004416">
    <property type="term" value="F:hydroxyacylglutathione hydrolase activity"/>
    <property type="evidence" value="ECO:0007669"/>
    <property type="project" value="UniProtKB-EC"/>
</dbReference>
<dbReference type="Pfam" id="PF16123">
    <property type="entry name" value="HAGH_C"/>
    <property type="match status" value="1"/>
</dbReference>
<feature type="binding site" evidence="7">
    <location>
        <position position="129"/>
    </location>
    <ligand>
        <name>Zn(2+)</name>
        <dbReference type="ChEBI" id="CHEBI:29105"/>
        <label>2</label>
    </ligand>
</feature>